<dbReference type="KEGG" id="sgr:SGR_76t"/>
<protein>
    <submittedName>
        <fullName evidence="1">Uncharacterized protein</fullName>
    </submittedName>
</protein>
<name>B1VM04_STRGG</name>
<evidence type="ECO:0000313" key="3">
    <source>
        <dbReference type="Proteomes" id="UP000001685"/>
    </source>
</evidence>
<dbReference type="KEGG" id="sgr:SGR_7063t"/>
<reference evidence="3" key="1">
    <citation type="journal article" date="2008" name="J. Bacteriol.">
        <title>Genome sequence of the streptomycin-producing microorganism Streptomyces griseus IFO 13350.</title>
        <authorList>
            <person name="Ohnishi Y."/>
            <person name="Ishikawa J."/>
            <person name="Hara H."/>
            <person name="Suzuki H."/>
            <person name="Ikenoya M."/>
            <person name="Ikeda H."/>
            <person name="Yamashita A."/>
            <person name="Hattori M."/>
            <person name="Horinouchi S."/>
        </authorList>
    </citation>
    <scope>NUCLEOTIDE SEQUENCE [LARGE SCALE GENOMIC DNA]</scope>
    <source>
        <strain evidence="3">JCM 4626 / NBRC 13350</strain>
    </source>
</reference>
<dbReference type="AlphaFoldDB" id="B1VM04"/>
<dbReference type="EMBL" id="AP009493">
    <property type="protein sequence ID" value="BAG16905.1"/>
    <property type="molecule type" value="Genomic_DNA"/>
</dbReference>
<evidence type="ECO:0000313" key="1">
    <source>
        <dbReference type="EMBL" id="BAG16905.1"/>
    </source>
</evidence>
<accession>B1VM04</accession>
<proteinExistence type="predicted"/>
<dbReference type="HOGENOM" id="CLU_2865875_0_0_11"/>
<reference evidence="1" key="2">
    <citation type="journal article" date="2008" name="J. Bacteriol.">
        <title>The genome sequence of the streptomycin-producing microorganism Streptomyces griseus IFO 13350.</title>
        <authorList>
            <person name="Ohnishi Y."/>
            <person name="Ishikawa J."/>
            <person name="Hara H."/>
            <person name="Suzuki H."/>
            <person name="Ikenoya M."/>
            <person name="Ikeda H."/>
            <person name="Yamashita A."/>
            <person name="Hattori M."/>
            <person name="Horinouchi S."/>
        </authorList>
    </citation>
    <scope>NUCLEOTIDE SEQUENCE</scope>
    <source>
        <strain evidence="1">NBRC 13350</strain>
    </source>
</reference>
<evidence type="ECO:0000313" key="2">
    <source>
        <dbReference type="EMBL" id="BAG23890.1"/>
    </source>
</evidence>
<sequence length="64" mass="6609">MSWSASAGLRRGRSAPPAQGGVLVQDAVLALVGVQGPELFDGSLIPRATGHFGHDLRSEVRGTV</sequence>
<reference evidence="1" key="4">
    <citation type="journal article" date="2008" name="Microbiology">
        <title>Conditionally positive effect of the TetR-family transcriptional regulator AtrA on streptomycin production by Streptomyces griseus.</title>
        <authorList>
            <person name="Hirano S."/>
            <person name="Tanaka K."/>
            <person name="Ohnishi Y."/>
            <person name="Horinouchi S."/>
        </authorList>
    </citation>
    <scope>NUCLEOTIDE SEQUENCE</scope>
    <source>
        <strain evidence="1">NBRC 13350</strain>
    </source>
</reference>
<dbReference type="Proteomes" id="UP000001685">
    <property type="component" value="Chromosome"/>
</dbReference>
<reference evidence="1" key="3">
    <citation type="journal article" date="2008" name="J. Biol. Chem.">
        <title>Phenolic lipids synthesized by type III polyketide synthase confer penicillin resistance on Streptomyces griseus.</title>
        <authorList>
            <person name="Funabashi M."/>
            <person name="Funa N."/>
            <person name="Horinouchi S."/>
        </authorList>
    </citation>
    <scope>NUCLEOTIDE SEQUENCE</scope>
    <source>
        <strain evidence="1">NBRC 13350</strain>
    </source>
</reference>
<dbReference type="EMBL" id="AP009493">
    <property type="protein sequence ID" value="BAG23890.1"/>
    <property type="molecule type" value="Genomic_DNA"/>
</dbReference>
<gene>
    <name evidence="2" type="ordered locus">SGR_7063t</name>
    <name evidence="1" type="ordered locus">SGR_76t</name>
</gene>
<organism evidence="1 3">
    <name type="scientific">Streptomyces griseus subsp. griseus (strain JCM 4626 / CBS 651.72 / NBRC 13350 / KCC S-0626 / ISP 5235)</name>
    <dbReference type="NCBI Taxonomy" id="455632"/>
    <lineage>
        <taxon>Bacteria</taxon>
        <taxon>Bacillati</taxon>
        <taxon>Actinomycetota</taxon>
        <taxon>Actinomycetes</taxon>
        <taxon>Kitasatosporales</taxon>
        <taxon>Streptomycetaceae</taxon>
        <taxon>Streptomyces</taxon>
    </lineage>
</organism>